<dbReference type="KEGG" id="nfn:NFRAN_0566"/>
<keyword evidence="2" id="KW-1185">Reference proteome</keyword>
<name>A0A484I5D0_9ARCH</name>
<dbReference type="EMBL" id="LR216287">
    <property type="protein sequence ID" value="VFJ12888.1"/>
    <property type="molecule type" value="Genomic_DNA"/>
</dbReference>
<evidence type="ECO:0000313" key="1">
    <source>
        <dbReference type="EMBL" id="VFJ12888.1"/>
    </source>
</evidence>
<organism evidence="1 2">
    <name type="scientific">Candidatus Nitrosocosmicus franklandianus</name>
    <dbReference type="NCBI Taxonomy" id="1798806"/>
    <lineage>
        <taxon>Archaea</taxon>
        <taxon>Nitrososphaerota</taxon>
        <taxon>Nitrososphaeria</taxon>
        <taxon>Nitrososphaerales</taxon>
        <taxon>Nitrososphaeraceae</taxon>
        <taxon>Candidatus Nitrosocosmicus</taxon>
    </lineage>
</organism>
<dbReference type="Proteomes" id="UP000294299">
    <property type="component" value="Chromosome NFRAN"/>
</dbReference>
<protein>
    <submittedName>
        <fullName evidence="1">Uncharacterized protein</fullName>
    </submittedName>
</protein>
<dbReference type="AlphaFoldDB" id="A0A484I5D0"/>
<sequence length="74" mass="8770">MEINLLISCFGFKTNQLNYHLKVSILEKIGFLIQISEIIVEQLAKLTYLHKTKRITLYYQRIKSHLTYVTKLVL</sequence>
<gene>
    <name evidence="1" type="ORF">NFRAN_0566</name>
</gene>
<reference evidence="1 2" key="1">
    <citation type="submission" date="2019-02" db="EMBL/GenBank/DDBJ databases">
        <authorList>
            <person name="Lehtovirta-Morley E L."/>
        </authorList>
    </citation>
    <scope>NUCLEOTIDE SEQUENCE [LARGE SCALE GENOMIC DNA]</scope>
    <source>
        <strain evidence="1">NFRAN1</strain>
    </source>
</reference>
<accession>A0A484I5D0</accession>
<evidence type="ECO:0000313" key="2">
    <source>
        <dbReference type="Proteomes" id="UP000294299"/>
    </source>
</evidence>
<proteinExistence type="predicted"/>